<feature type="compositionally biased region" description="Polar residues" evidence="1">
    <location>
        <begin position="142"/>
        <end position="156"/>
    </location>
</feature>
<dbReference type="AlphaFoldDB" id="A0A9P6WZ44"/>
<dbReference type="EMBL" id="JAANQT010003039">
    <property type="protein sequence ID" value="KAG1301502.1"/>
    <property type="molecule type" value="Genomic_DNA"/>
</dbReference>
<proteinExistence type="predicted"/>
<gene>
    <name evidence="2" type="ORF">G6F64_011743</name>
</gene>
<organism evidence="2 3">
    <name type="scientific">Rhizopus oryzae</name>
    <name type="common">Mucormycosis agent</name>
    <name type="synonym">Rhizopus arrhizus var. delemar</name>
    <dbReference type="NCBI Taxonomy" id="64495"/>
    <lineage>
        <taxon>Eukaryota</taxon>
        <taxon>Fungi</taxon>
        <taxon>Fungi incertae sedis</taxon>
        <taxon>Mucoromycota</taxon>
        <taxon>Mucoromycotina</taxon>
        <taxon>Mucoromycetes</taxon>
        <taxon>Mucorales</taxon>
        <taxon>Mucorineae</taxon>
        <taxon>Rhizopodaceae</taxon>
        <taxon>Rhizopus</taxon>
    </lineage>
</organism>
<evidence type="ECO:0000313" key="2">
    <source>
        <dbReference type="EMBL" id="KAG1301502.1"/>
    </source>
</evidence>
<evidence type="ECO:0000313" key="3">
    <source>
        <dbReference type="Proteomes" id="UP000716291"/>
    </source>
</evidence>
<sequence length="529" mass="60685">MPRRKHDSIIEEEQPAQRRRRTLVSDAQWCVDNKEQLTCKRFIEHHGLLEKAKAIQRYRNIIKTYLPDSSSRLKSELETWKQTADWSEFWMQKRRQLAKLATHKTCLDYATNVLYTETASITDQHSSNNAPDTDNDDDTSSEQPQDNSINTPTSSKHNFEQLEYHPPNNISSIPWMIAGVDLANIFSRYKQSAKERSKDQTLNIGSSLHDILSLTGILLLCPNQHSDQLIDHFGQTTLDKITDALLSNILDKDLDWEDAEYVKLSRIVNNMVKEVKAIDLDKRSKAIDVAELELQQLANDLNPFKKAIVKGIINMIGKLPTNEIKDEDSLGENELTCTFFDPILSRLIANPINNVHLRWSDIMAPETPRQRPDAVISKINQLSFGSSLGFGEAKIQRISKYELCHDLLRLALFSKESIDVNYLDGCMLFQIHGFGITFYLTQLLHEQVYTMIEIGHLTFPRSINDLPMFINLTTLTTLLHVSEAFWRLCRPADIPSTIASRTIPTHHCLYELISITKCSTRECSIRFEK</sequence>
<comment type="caution">
    <text evidence="2">The sequence shown here is derived from an EMBL/GenBank/DDBJ whole genome shotgun (WGS) entry which is preliminary data.</text>
</comment>
<evidence type="ECO:0000256" key="1">
    <source>
        <dbReference type="SAM" id="MobiDB-lite"/>
    </source>
</evidence>
<feature type="region of interest" description="Disordered" evidence="1">
    <location>
        <begin position="122"/>
        <end position="163"/>
    </location>
</feature>
<keyword evidence="3" id="KW-1185">Reference proteome</keyword>
<reference evidence="2" key="1">
    <citation type="journal article" date="2020" name="Microb. Genom.">
        <title>Genetic diversity of clinical and environmental Mucorales isolates obtained from an investigation of mucormycosis cases among solid organ transplant recipients.</title>
        <authorList>
            <person name="Nguyen M.H."/>
            <person name="Kaul D."/>
            <person name="Muto C."/>
            <person name="Cheng S.J."/>
            <person name="Richter R.A."/>
            <person name="Bruno V.M."/>
            <person name="Liu G."/>
            <person name="Beyhan S."/>
            <person name="Sundermann A.J."/>
            <person name="Mounaud S."/>
            <person name="Pasculle A.W."/>
            <person name="Nierman W.C."/>
            <person name="Driscoll E."/>
            <person name="Cumbie R."/>
            <person name="Clancy C.J."/>
            <person name="Dupont C.L."/>
        </authorList>
    </citation>
    <scope>NUCLEOTIDE SEQUENCE</scope>
    <source>
        <strain evidence="2">GL11</strain>
    </source>
</reference>
<name>A0A9P6WZ44_RHIOR</name>
<accession>A0A9P6WZ44</accession>
<protein>
    <submittedName>
        <fullName evidence="2">Uncharacterized protein</fullName>
    </submittedName>
</protein>
<dbReference type="Proteomes" id="UP000716291">
    <property type="component" value="Unassembled WGS sequence"/>
</dbReference>